<sequence>MITGKTGVFFMVADPIFQVRTPEIFNTVLPLCGVDAVMVPLHVTPDNLVETVRAVFKSPSTRGMVLSIPHKAAAAELVDVCSKRARTANAVNAIRRNASGQLEGEMFDGFGFAQSMDRYRLPYRGRRVLLIGAGGAACAIATALAEGEAAHLGIFDIDGTRSHLLAQAIHLHYGLSTQAQADNDPTGFDVVINCSPMGLRLDDPVPVPVDKLAPGMVVADILMKNMPTPLLRSAMVQGLPVLPGFDMLILQTPLFLDYFGLTEVADVLRRDDSAVRDMLFPEALRHLVTDAR</sequence>
<evidence type="ECO:0000256" key="1">
    <source>
        <dbReference type="ARBA" id="ARBA00004871"/>
    </source>
</evidence>
<dbReference type="InterPro" id="IPR036291">
    <property type="entry name" value="NAD(P)-bd_dom_sf"/>
</dbReference>
<evidence type="ECO:0000313" key="5">
    <source>
        <dbReference type="EMBL" id="MEK8025937.1"/>
    </source>
</evidence>
<keyword evidence="6" id="KW-1185">Reference proteome</keyword>
<dbReference type="InterPro" id="IPR022893">
    <property type="entry name" value="Shikimate_DH_fam"/>
</dbReference>
<dbReference type="InterPro" id="IPR046346">
    <property type="entry name" value="Aminoacid_DH-like_N_sf"/>
</dbReference>
<keyword evidence="3" id="KW-0028">Amino-acid biosynthesis</keyword>
<evidence type="ECO:0000313" key="6">
    <source>
        <dbReference type="Proteomes" id="UP001368500"/>
    </source>
</evidence>
<dbReference type="Proteomes" id="UP001368500">
    <property type="component" value="Unassembled WGS sequence"/>
</dbReference>
<keyword evidence="2" id="KW-0560">Oxidoreductase</keyword>
<name>A0ABU9BAB1_9BURK</name>
<dbReference type="PANTHER" id="PTHR21089">
    <property type="entry name" value="SHIKIMATE DEHYDROGENASE"/>
    <property type="match status" value="1"/>
</dbReference>
<keyword evidence="3" id="KW-0057">Aromatic amino acid biosynthesis</keyword>
<dbReference type="RefSeq" id="WP_341373722.1">
    <property type="nucleotide sequence ID" value="NZ_JBBUTF010000006.1"/>
</dbReference>
<protein>
    <submittedName>
        <fullName evidence="5">Shikimate dehydrogenase</fullName>
    </submittedName>
</protein>
<evidence type="ECO:0000259" key="4">
    <source>
        <dbReference type="Pfam" id="PF08501"/>
    </source>
</evidence>
<comment type="pathway">
    <text evidence="1">Metabolic intermediate biosynthesis; chorismate biosynthesis; chorismate from D-erythrose 4-phosphate and phosphoenolpyruvate: step 4/7.</text>
</comment>
<dbReference type="Gene3D" id="3.40.50.10860">
    <property type="entry name" value="Leucine Dehydrogenase, chain A, domain 1"/>
    <property type="match status" value="1"/>
</dbReference>
<dbReference type="EMBL" id="JBBUTF010000006">
    <property type="protein sequence ID" value="MEK8025937.1"/>
    <property type="molecule type" value="Genomic_DNA"/>
</dbReference>
<evidence type="ECO:0000256" key="2">
    <source>
        <dbReference type="ARBA" id="ARBA00023002"/>
    </source>
</evidence>
<comment type="caution">
    <text evidence="5">The sequence shown here is derived from an EMBL/GenBank/DDBJ whole genome shotgun (WGS) entry which is preliminary data.</text>
</comment>
<gene>
    <name evidence="5" type="ORF">AACH11_08180</name>
</gene>
<dbReference type="PANTHER" id="PTHR21089:SF1">
    <property type="entry name" value="BIFUNCTIONAL 3-DEHYDROQUINATE DEHYDRATASE_SHIKIMATE DEHYDROGENASE, CHLOROPLASTIC"/>
    <property type="match status" value="1"/>
</dbReference>
<dbReference type="SUPFAM" id="SSF53223">
    <property type="entry name" value="Aminoacid dehydrogenase-like, N-terminal domain"/>
    <property type="match status" value="1"/>
</dbReference>
<accession>A0ABU9BAB1</accession>
<proteinExistence type="predicted"/>
<dbReference type="Pfam" id="PF08501">
    <property type="entry name" value="Shikimate_dh_N"/>
    <property type="match status" value="1"/>
</dbReference>
<evidence type="ECO:0000256" key="3">
    <source>
        <dbReference type="ARBA" id="ARBA00023141"/>
    </source>
</evidence>
<organism evidence="5 6">
    <name type="scientific">Pseudaquabacterium rugosum</name>
    <dbReference type="NCBI Taxonomy" id="2984194"/>
    <lineage>
        <taxon>Bacteria</taxon>
        <taxon>Pseudomonadati</taxon>
        <taxon>Pseudomonadota</taxon>
        <taxon>Betaproteobacteria</taxon>
        <taxon>Burkholderiales</taxon>
        <taxon>Sphaerotilaceae</taxon>
        <taxon>Pseudaquabacterium</taxon>
    </lineage>
</organism>
<feature type="domain" description="Shikimate dehydrogenase substrate binding N-terminal" evidence="4">
    <location>
        <begin position="12"/>
        <end position="94"/>
    </location>
</feature>
<dbReference type="SUPFAM" id="SSF51735">
    <property type="entry name" value="NAD(P)-binding Rossmann-fold domains"/>
    <property type="match status" value="1"/>
</dbReference>
<reference evidence="5 6" key="1">
    <citation type="submission" date="2024-04" db="EMBL/GenBank/DDBJ databases">
        <title>Novel species of the genus Ideonella isolated from streams.</title>
        <authorList>
            <person name="Lu H."/>
        </authorList>
    </citation>
    <scope>NUCLEOTIDE SEQUENCE [LARGE SCALE GENOMIC DNA]</scope>
    <source>
        <strain evidence="5 6">BYS139W</strain>
    </source>
</reference>
<dbReference type="InterPro" id="IPR013708">
    <property type="entry name" value="Shikimate_DH-bd_N"/>
</dbReference>
<dbReference type="Gene3D" id="3.40.50.720">
    <property type="entry name" value="NAD(P)-binding Rossmann-like Domain"/>
    <property type="match status" value="1"/>
</dbReference>